<dbReference type="AlphaFoldDB" id="A0A0P7W7J8"/>
<evidence type="ECO:0000256" key="10">
    <source>
        <dbReference type="SAM" id="Phobius"/>
    </source>
</evidence>
<keyword evidence="5 9" id="KW-0297">G-protein coupled receptor</keyword>
<dbReference type="PANTHER" id="PTHR24231:SF35">
    <property type="entry name" value="P2Y PURINOCEPTOR 4-LIKE"/>
    <property type="match status" value="1"/>
</dbReference>
<evidence type="ECO:0000256" key="8">
    <source>
        <dbReference type="ARBA" id="ARBA00023224"/>
    </source>
</evidence>
<dbReference type="GO" id="GO:0004930">
    <property type="term" value="F:G protein-coupled receptor activity"/>
    <property type="evidence" value="ECO:0007669"/>
    <property type="project" value="UniProtKB-KW"/>
</dbReference>
<comment type="similarity">
    <text evidence="9">Belongs to the G-protein coupled receptor 1 family.</text>
</comment>
<evidence type="ECO:0000256" key="1">
    <source>
        <dbReference type="ARBA" id="ARBA00004651"/>
    </source>
</evidence>
<dbReference type="InterPro" id="IPR017452">
    <property type="entry name" value="GPCR_Rhodpsn_7TM"/>
</dbReference>
<organism evidence="12 13">
    <name type="scientific">Scleropages formosus</name>
    <name type="common">Asian bonytongue</name>
    <name type="synonym">Osteoglossum formosum</name>
    <dbReference type="NCBI Taxonomy" id="113540"/>
    <lineage>
        <taxon>Eukaryota</taxon>
        <taxon>Metazoa</taxon>
        <taxon>Chordata</taxon>
        <taxon>Craniata</taxon>
        <taxon>Vertebrata</taxon>
        <taxon>Euteleostomi</taxon>
        <taxon>Actinopterygii</taxon>
        <taxon>Neopterygii</taxon>
        <taxon>Teleostei</taxon>
        <taxon>Osteoglossocephala</taxon>
        <taxon>Osteoglossomorpha</taxon>
        <taxon>Osteoglossiformes</taxon>
        <taxon>Osteoglossidae</taxon>
        <taxon>Scleropages</taxon>
    </lineage>
</organism>
<feature type="transmembrane region" description="Helical" evidence="10">
    <location>
        <begin position="82"/>
        <end position="107"/>
    </location>
</feature>
<feature type="transmembrane region" description="Helical" evidence="10">
    <location>
        <begin position="46"/>
        <end position="70"/>
    </location>
</feature>
<evidence type="ECO:0000256" key="7">
    <source>
        <dbReference type="ARBA" id="ARBA00023170"/>
    </source>
</evidence>
<keyword evidence="4 10" id="KW-1133">Transmembrane helix</keyword>
<feature type="domain" description="G-protein coupled receptors family 1 profile" evidence="11">
    <location>
        <begin position="62"/>
        <end position="196"/>
    </location>
</feature>
<evidence type="ECO:0000313" key="13">
    <source>
        <dbReference type="Proteomes" id="UP000034805"/>
    </source>
</evidence>
<evidence type="ECO:0000256" key="3">
    <source>
        <dbReference type="ARBA" id="ARBA00022692"/>
    </source>
</evidence>
<dbReference type="Pfam" id="PF00001">
    <property type="entry name" value="7tm_1"/>
    <property type="match status" value="1"/>
</dbReference>
<evidence type="ECO:0000256" key="6">
    <source>
        <dbReference type="ARBA" id="ARBA00023136"/>
    </source>
</evidence>
<evidence type="ECO:0000256" key="9">
    <source>
        <dbReference type="RuleBase" id="RU000688"/>
    </source>
</evidence>
<gene>
    <name evidence="12" type="ORF">Z043_123479</name>
</gene>
<dbReference type="PROSITE" id="PS50262">
    <property type="entry name" value="G_PROTEIN_RECEP_F1_2"/>
    <property type="match status" value="1"/>
</dbReference>
<keyword evidence="8 9" id="KW-0807">Transducer</keyword>
<name>A0A0P7W7J8_SCLFO</name>
<dbReference type="PRINTS" id="PR00237">
    <property type="entry name" value="GPCRRHODOPSN"/>
</dbReference>
<evidence type="ECO:0000256" key="5">
    <source>
        <dbReference type="ARBA" id="ARBA00023040"/>
    </source>
</evidence>
<sequence length="316" mass="34756">MTLTGYGTRLYEACMNGSNPPSLQLVNNATSSPSNMESCPIEPQHLSITVFLCFVFLGGFLLNGFSLWVFCCRISKWSSGNILQFHLAMSDAIIAPAAPLIGVYFAMGQWTLGPFLCQLKIALITIHFYGSILFLMLISIHRYVAVVHYKKSTPMQQTKFVHKLCGGVWLLLLTSGSATFVLFHDSQVGNHTFESCGKAMGKLQEFGISFTNNKTVYSPGESISGSVRIVLGQPLQCKVLQLLSSVYQLLILSNKAADCDDDDELCTPRHPSQARAGIPGTSSDARRQHRLEASRVSVLLVYEEFIALALCCKKLL</sequence>
<dbReference type="PROSITE" id="PS00237">
    <property type="entry name" value="G_PROTEIN_RECEP_F1_1"/>
    <property type="match status" value="1"/>
</dbReference>
<protein>
    <recommendedName>
        <fullName evidence="11">G-protein coupled receptors family 1 profile domain-containing protein</fullName>
    </recommendedName>
</protein>
<keyword evidence="7 9" id="KW-0675">Receptor</keyword>
<reference evidence="12 13" key="1">
    <citation type="submission" date="2015-08" db="EMBL/GenBank/DDBJ databases">
        <title>The genome of the Asian arowana (Scleropages formosus).</title>
        <authorList>
            <person name="Tan M.H."/>
            <person name="Gan H.M."/>
            <person name="Croft L.J."/>
            <person name="Austin C.M."/>
        </authorList>
    </citation>
    <scope>NUCLEOTIDE SEQUENCE [LARGE SCALE GENOMIC DNA]</scope>
    <source>
        <strain evidence="12">Aro1</strain>
    </source>
</reference>
<keyword evidence="3 9" id="KW-0812">Transmembrane</keyword>
<dbReference type="InterPro" id="IPR000276">
    <property type="entry name" value="GPCR_Rhodpsn"/>
</dbReference>
<dbReference type="GO" id="GO:0005886">
    <property type="term" value="C:plasma membrane"/>
    <property type="evidence" value="ECO:0007669"/>
    <property type="project" value="UniProtKB-SubCell"/>
</dbReference>
<evidence type="ECO:0000259" key="11">
    <source>
        <dbReference type="PROSITE" id="PS50262"/>
    </source>
</evidence>
<dbReference type="SUPFAM" id="SSF81321">
    <property type="entry name" value="Family A G protein-coupled receptor-like"/>
    <property type="match status" value="1"/>
</dbReference>
<dbReference type="PANTHER" id="PTHR24231">
    <property type="entry name" value="PURINOCEPTOR-RELATED G-PROTEIN COUPLED RECEPTOR"/>
    <property type="match status" value="1"/>
</dbReference>
<feature type="transmembrane region" description="Helical" evidence="10">
    <location>
        <begin position="160"/>
        <end position="183"/>
    </location>
</feature>
<comment type="caution">
    <text evidence="12">The sequence shown here is derived from an EMBL/GenBank/DDBJ whole genome shotgun (WGS) entry which is preliminary data.</text>
</comment>
<dbReference type="EMBL" id="JARO02013474">
    <property type="protein sequence ID" value="KPP58677.1"/>
    <property type="molecule type" value="Genomic_DNA"/>
</dbReference>
<proteinExistence type="inferred from homology"/>
<dbReference type="Gene3D" id="1.20.1070.10">
    <property type="entry name" value="Rhodopsin 7-helix transmembrane proteins"/>
    <property type="match status" value="1"/>
</dbReference>
<evidence type="ECO:0000313" key="12">
    <source>
        <dbReference type="EMBL" id="KPP58677.1"/>
    </source>
</evidence>
<evidence type="ECO:0000256" key="4">
    <source>
        <dbReference type="ARBA" id="ARBA00022989"/>
    </source>
</evidence>
<accession>A0A0P7W7J8</accession>
<evidence type="ECO:0000256" key="2">
    <source>
        <dbReference type="ARBA" id="ARBA00022475"/>
    </source>
</evidence>
<keyword evidence="6 10" id="KW-0472">Membrane</keyword>
<comment type="subcellular location">
    <subcellularLocation>
        <location evidence="1">Cell membrane</location>
        <topology evidence="1">Multi-pass membrane protein</topology>
    </subcellularLocation>
</comment>
<feature type="transmembrane region" description="Helical" evidence="10">
    <location>
        <begin position="119"/>
        <end position="140"/>
    </location>
</feature>
<dbReference type="Proteomes" id="UP000034805">
    <property type="component" value="Unassembled WGS sequence"/>
</dbReference>
<keyword evidence="2" id="KW-1003">Cell membrane</keyword>